<keyword evidence="1" id="KW-0732">Signal</keyword>
<evidence type="ECO:0000313" key="3">
    <source>
        <dbReference type="Proteomes" id="UP000231564"/>
    </source>
</evidence>
<dbReference type="EMBL" id="LT634361">
    <property type="protein sequence ID" value="SFZ80264.1"/>
    <property type="molecule type" value="Genomic_DNA"/>
</dbReference>
<evidence type="ECO:0000256" key="1">
    <source>
        <dbReference type="SAM" id="SignalP"/>
    </source>
</evidence>
<dbReference type="GeneID" id="47721961"/>
<gene>
    <name evidence="2" type="ORF">MARIT_0356</name>
</gene>
<dbReference type="OrthoDB" id="1452485at2"/>
<dbReference type="RefSeq" id="WP_100210599.1">
    <property type="nucleotide sequence ID" value="NZ_CP138495.1"/>
</dbReference>
<protein>
    <submittedName>
        <fullName evidence="2">Probable lipoprotein</fullName>
    </submittedName>
</protein>
<dbReference type="Proteomes" id="UP000231564">
    <property type="component" value="Chromosome MARIT"/>
</dbReference>
<dbReference type="PROSITE" id="PS51257">
    <property type="entry name" value="PROKAR_LIPOPROTEIN"/>
    <property type="match status" value="1"/>
</dbReference>
<feature type="signal peptide" evidence="1">
    <location>
        <begin position="1"/>
        <end position="18"/>
    </location>
</feature>
<name>A0A2H1E7A4_9FLAO</name>
<reference evidence="2 3" key="1">
    <citation type="submission" date="2016-11" db="EMBL/GenBank/DDBJ databases">
        <authorList>
            <person name="Jaros S."/>
            <person name="Januszkiewicz K."/>
            <person name="Wedrychowicz H."/>
        </authorList>
    </citation>
    <scope>NUCLEOTIDE SEQUENCE [LARGE SCALE GENOMIC DNA]</scope>
    <source>
        <strain evidence="2">NCIMB 2154T</strain>
    </source>
</reference>
<organism evidence="2 3">
    <name type="scientific">Tenacibaculum maritimum NCIMB 2154</name>
    <dbReference type="NCBI Taxonomy" id="1349785"/>
    <lineage>
        <taxon>Bacteria</taxon>
        <taxon>Pseudomonadati</taxon>
        <taxon>Bacteroidota</taxon>
        <taxon>Flavobacteriia</taxon>
        <taxon>Flavobacteriales</taxon>
        <taxon>Flavobacteriaceae</taxon>
        <taxon>Tenacibaculum</taxon>
    </lineage>
</organism>
<feature type="chain" id="PRO_5013917280" evidence="1">
    <location>
        <begin position="19"/>
        <end position="94"/>
    </location>
</feature>
<dbReference type="AlphaFoldDB" id="A0A2H1E7A4"/>
<sequence>MKKIVLITLTSLTLFSCGAVNRTVFGTTEKTLIKTVSIEQNCPKENIKVVDKNKGLHGATYALDVCGKRMVYKQVGSVFMEASKMDETIKKVSK</sequence>
<dbReference type="KEGG" id="tmar:MARIT_0356"/>
<keyword evidence="3" id="KW-1185">Reference proteome</keyword>
<evidence type="ECO:0000313" key="2">
    <source>
        <dbReference type="EMBL" id="SFZ80264.1"/>
    </source>
</evidence>
<keyword evidence="2" id="KW-0449">Lipoprotein</keyword>
<accession>A0A2H1E7A4</accession>
<proteinExistence type="predicted"/>